<evidence type="ECO:0000313" key="1">
    <source>
        <dbReference type="EMBL" id="CAB0014833.1"/>
    </source>
</evidence>
<reference evidence="1 2" key="1">
    <citation type="submission" date="2020-02" db="EMBL/GenBank/DDBJ databases">
        <authorList>
            <person name="Ferguson B K."/>
        </authorList>
    </citation>
    <scope>NUCLEOTIDE SEQUENCE [LARGE SCALE GENOMIC DNA]</scope>
</reference>
<evidence type="ECO:0000313" key="2">
    <source>
        <dbReference type="Proteomes" id="UP000479000"/>
    </source>
</evidence>
<dbReference type="Proteomes" id="UP000479000">
    <property type="component" value="Unassembled WGS sequence"/>
</dbReference>
<protein>
    <submittedName>
        <fullName evidence="1">Uncharacterized protein</fullName>
    </submittedName>
</protein>
<name>A0A6H5HDW3_9HEMI</name>
<sequence>MEVPIVIVLKSRIGTELQKKLLLIHIYSESLPEQIARFAIAKASVRNIFSIEFPTIRETGNRVRTESALPEGCPCSGPRRVSAIMTVHDVTTSGTKATGPVPNNNKILEQEKPHTNSFAFVILEKRPSSKLSNNFYRRSDVEFSDASNASIPPSEIFKSIRLCWGVSACQPVVLLLNLKSIPACNRFSIQPIQHGADFLCRIPLATIRQFLSLYSESLPEQVSVCPSMYRVVTYFEWKMLRTEVKLVRKPLQPGWRRKTMVYHLHHQCVGEDGIRGEVGRGGGSRRSDSEGRIHGCQGFYSGQHASQSLMNGPVKWWLTETVDSMLSDLVGIRILTMWSSSKLC</sequence>
<gene>
    <name evidence="1" type="ORF">NTEN_LOCUS19240</name>
</gene>
<dbReference type="AlphaFoldDB" id="A0A6H5HDW3"/>
<accession>A0A6H5HDW3</accession>
<dbReference type="EMBL" id="CADCXU010028222">
    <property type="protein sequence ID" value="CAB0014833.1"/>
    <property type="molecule type" value="Genomic_DNA"/>
</dbReference>
<keyword evidence="2" id="KW-1185">Reference proteome</keyword>
<proteinExistence type="predicted"/>
<organism evidence="1 2">
    <name type="scientific">Nesidiocoris tenuis</name>
    <dbReference type="NCBI Taxonomy" id="355587"/>
    <lineage>
        <taxon>Eukaryota</taxon>
        <taxon>Metazoa</taxon>
        <taxon>Ecdysozoa</taxon>
        <taxon>Arthropoda</taxon>
        <taxon>Hexapoda</taxon>
        <taxon>Insecta</taxon>
        <taxon>Pterygota</taxon>
        <taxon>Neoptera</taxon>
        <taxon>Paraneoptera</taxon>
        <taxon>Hemiptera</taxon>
        <taxon>Heteroptera</taxon>
        <taxon>Panheteroptera</taxon>
        <taxon>Cimicomorpha</taxon>
        <taxon>Miridae</taxon>
        <taxon>Dicyphina</taxon>
        <taxon>Nesidiocoris</taxon>
    </lineage>
</organism>